<dbReference type="EMBL" id="BLLF01003026">
    <property type="protein sequence ID" value="GFH26116.1"/>
    <property type="molecule type" value="Genomic_DNA"/>
</dbReference>
<name>A0A6A0A271_HAELA</name>
<reference evidence="1 2" key="1">
    <citation type="submission" date="2020-02" db="EMBL/GenBank/DDBJ databases">
        <title>Draft genome sequence of Haematococcus lacustris strain NIES-144.</title>
        <authorList>
            <person name="Morimoto D."/>
            <person name="Nakagawa S."/>
            <person name="Yoshida T."/>
            <person name="Sawayama S."/>
        </authorList>
    </citation>
    <scope>NUCLEOTIDE SEQUENCE [LARGE SCALE GENOMIC DNA]</scope>
    <source>
        <strain evidence="1 2">NIES-144</strain>
    </source>
</reference>
<proteinExistence type="predicted"/>
<dbReference type="AlphaFoldDB" id="A0A6A0A271"/>
<gene>
    <name evidence="1" type="ORF">HaLaN_24210</name>
</gene>
<protein>
    <submittedName>
        <fullName evidence="1">Uncharacterized protein</fullName>
    </submittedName>
</protein>
<sequence>MSVAGSSNGTSDIQSVVEPLFFDALQLWLILVGPQYGYTGWINSSN</sequence>
<evidence type="ECO:0000313" key="1">
    <source>
        <dbReference type="EMBL" id="GFH26116.1"/>
    </source>
</evidence>
<feature type="non-terminal residue" evidence="1">
    <location>
        <position position="46"/>
    </location>
</feature>
<comment type="caution">
    <text evidence="1">The sequence shown here is derived from an EMBL/GenBank/DDBJ whole genome shotgun (WGS) entry which is preliminary data.</text>
</comment>
<keyword evidence="2" id="KW-1185">Reference proteome</keyword>
<dbReference type="Proteomes" id="UP000485058">
    <property type="component" value="Unassembled WGS sequence"/>
</dbReference>
<accession>A0A6A0A271</accession>
<organism evidence="1 2">
    <name type="scientific">Haematococcus lacustris</name>
    <name type="common">Green alga</name>
    <name type="synonym">Haematococcus pluvialis</name>
    <dbReference type="NCBI Taxonomy" id="44745"/>
    <lineage>
        <taxon>Eukaryota</taxon>
        <taxon>Viridiplantae</taxon>
        <taxon>Chlorophyta</taxon>
        <taxon>core chlorophytes</taxon>
        <taxon>Chlorophyceae</taxon>
        <taxon>CS clade</taxon>
        <taxon>Chlamydomonadales</taxon>
        <taxon>Haematococcaceae</taxon>
        <taxon>Haematococcus</taxon>
    </lineage>
</organism>
<feature type="non-terminal residue" evidence="1">
    <location>
        <position position="1"/>
    </location>
</feature>
<evidence type="ECO:0000313" key="2">
    <source>
        <dbReference type="Proteomes" id="UP000485058"/>
    </source>
</evidence>